<dbReference type="EMBL" id="WOCE01000002">
    <property type="protein sequence ID" value="KAE9618431.1"/>
    <property type="molecule type" value="Genomic_DNA"/>
</dbReference>
<dbReference type="PANTHER" id="PTHR33181">
    <property type="entry name" value="OS01G0778500 PROTEIN"/>
    <property type="match status" value="1"/>
</dbReference>
<proteinExistence type="predicted"/>
<keyword evidence="2" id="KW-1185">Reference proteome</keyword>
<comment type="caution">
    <text evidence="1">The sequence shown here is derived from an EMBL/GenBank/DDBJ whole genome shotgun (WGS) entry which is preliminary data.</text>
</comment>
<dbReference type="OrthoDB" id="661559at2759"/>
<protein>
    <submittedName>
        <fullName evidence="1">Uncharacterized protein</fullName>
    </submittedName>
</protein>
<gene>
    <name evidence="1" type="ORF">Lalb_Chr02g0142691</name>
</gene>
<name>A0A6A4QWC5_LUPAL</name>
<dbReference type="AlphaFoldDB" id="A0A6A4QWC5"/>
<organism evidence="1 2">
    <name type="scientific">Lupinus albus</name>
    <name type="common">White lupine</name>
    <name type="synonym">Lupinus termis</name>
    <dbReference type="NCBI Taxonomy" id="3870"/>
    <lineage>
        <taxon>Eukaryota</taxon>
        <taxon>Viridiplantae</taxon>
        <taxon>Streptophyta</taxon>
        <taxon>Embryophyta</taxon>
        <taxon>Tracheophyta</taxon>
        <taxon>Spermatophyta</taxon>
        <taxon>Magnoliopsida</taxon>
        <taxon>eudicotyledons</taxon>
        <taxon>Gunneridae</taxon>
        <taxon>Pentapetalae</taxon>
        <taxon>rosids</taxon>
        <taxon>fabids</taxon>
        <taxon>Fabales</taxon>
        <taxon>Fabaceae</taxon>
        <taxon>Papilionoideae</taxon>
        <taxon>50 kb inversion clade</taxon>
        <taxon>genistoids sensu lato</taxon>
        <taxon>core genistoids</taxon>
        <taxon>Genisteae</taxon>
        <taxon>Lupinus</taxon>
    </lineage>
</organism>
<accession>A0A6A4QWC5</accession>
<reference evidence="2" key="1">
    <citation type="journal article" date="2020" name="Nat. Commun.">
        <title>Genome sequence of the cluster root forming white lupin.</title>
        <authorList>
            <person name="Hufnagel B."/>
            <person name="Marques A."/>
            <person name="Soriano A."/>
            <person name="Marques L."/>
            <person name="Divol F."/>
            <person name="Doumas P."/>
            <person name="Sallet E."/>
            <person name="Mancinotti D."/>
            <person name="Carrere S."/>
            <person name="Marande W."/>
            <person name="Arribat S."/>
            <person name="Keller J."/>
            <person name="Huneau C."/>
            <person name="Blein T."/>
            <person name="Aime D."/>
            <person name="Laguerre M."/>
            <person name="Taylor J."/>
            <person name="Schubert V."/>
            <person name="Nelson M."/>
            <person name="Geu-Flores F."/>
            <person name="Crespi M."/>
            <person name="Gallardo-Guerrero K."/>
            <person name="Delaux P.-M."/>
            <person name="Salse J."/>
            <person name="Berges H."/>
            <person name="Guyot R."/>
            <person name="Gouzy J."/>
            <person name="Peret B."/>
        </authorList>
    </citation>
    <scope>NUCLEOTIDE SEQUENCE [LARGE SCALE GENOMIC DNA]</scope>
    <source>
        <strain evidence="2">cv. Amiga</strain>
    </source>
</reference>
<sequence length="57" mass="6595">MGWLQSLLCPLKKLWDHLHSAQTKRRGVYILYKDVKSCPCEDVHTLWSILVDPGDAE</sequence>
<dbReference type="Proteomes" id="UP000447434">
    <property type="component" value="Chromosome 2"/>
</dbReference>
<dbReference type="PANTHER" id="PTHR33181:SF30">
    <property type="match status" value="1"/>
</dbReference>
<evidence type="ECO:0000313" key="1">
    <source>
        <dbReference type="EMBL" id="KAE9618431.1"/>
    </source>
</evidence>
<evidence type="ECO:0000313" key="2">
    <source>
        <dbReference type="Proteomes" id="UP000447434"/>
    </source>
</evidence>